<proteinExistence type="inferred from homology"/>
<dbReference type="RefSeq" id="WP_133336689.1">
    <property type="nucleotide sequence ID" value="NZ_SMYO01000008.1"/>
</dbReference>
<comment type="caution">
    <text evidence="6">The sequence shown here is derived from an EMBL/GenBank/DDBJ whole genome shotgun (WGS) entry which is preliminary data.</text>
</comment>
<dbReference type="SUPFAM" id="SSF46785">
    <property type="entry name" value="Winged helix' DNA-binding domain"/>
    <property type="match status" value="1"/>
</dbReference>
<evidence type="ECO:0000259" key="5">
    <source>
        <dbReference type="PROSITE" id="PS50931"/>
    </source>
</evidence>
<dbReference type="PANTHER" id="PTHR30126">
    <property type="entry name" value="HTH-TYPE TRANSCRIPTIONAL REGULATOR"/>
    <property type="match status" value="1"/>
</dbReference>
<dbReference type="Pfam" id="PF00126">
    <property type="entry name" value="HTH_1"/>
    <property type="match status" value="1"/>
</dbReference>
<keyword evidence="3" id="KW-0238">DNA-binding</keyword>
<evidence type="ECO:0000256" key="4">
    <source>
        <dbReference type="ARBA" id="ARBA00023163"/>
    </source>
</evidence>
<protein>
    <submittedName>
        <fullName evidence="6">LysR family transcriptional regulator</fullName>
    </submittedName>
</protein>
<dbReference type="SUPFAM" id="SSF53850">
    <property type="entry name" value="Periplasmic binding protein-like II"/>
    <property type="match status" value="1"/>
</dbReference>
<reference evidence="6 7" key="1">
    <citation type="submission" date="2019-03" db="EMBL/GenBank/DDBJ databases">
        <title>Bacillus niacini sp. nov. a Nicotinate-Metabolizing Mesophile Isolated from Soil.</title>
        <authorList>
            <person name="Zhang G."/>
        </authorList>
    </citation>
    <scope>NUCLEOTIDE SEQUENCE [LARGE SCALE GENOMIC DNA]</scope>
    <source>
        <strain evidence="6 7">WN066</strain>
    </source>
</reference>
<dbReference type="Proteomes" id="UP000295132">
    <property type="component" value="Unassembled WGS sequence"/>
</dbReference>
<organism evidence="6 7">
    <name type="scientific">Bacillus salipaludis</name>
    <dbReference type="NCBI Taxonomy" id="2547811"/>
    <lineage>
        <taxon>Bacteria</taxon>
        <taxon>Bacillati</taxon>
        <taxon>Bacillota</taxon>
        <taxon>Bacilli</taxon>
        <taxon>Bacillales</taxon>
        <taxon>Bacillaceae</taxon>
        <taxon>Bacillus</taxon>
    </lineage>
</organism>
<feature type="domain" description="HTH lysR-type" evidence="5">
    <location>
        <begin position="2"/>
        <end position="59"/>
    </location>
</feature>
<evidence type="ECO:0000256" key="3">
    <source>
        <dbReference type="ARBA" id="ARBA00023125"/>
    </source>
</evidence>
<evidence type="ECO:0000256" key="1">
    <source>
        <dbReference type="ARBA" id="ARBA00009437"/>
    </source>
</evidence>
<evidence type="ECO:0000256" key="2">
    <source>
        <dbReference type="ARBA" id="ARBA00023015"/>
    </source>
</evidence>
<dbReference type="PANTHER" id="PTHR30126:SF40">
    <property type="entry name" value="HTH-TYPE TRANSCRIPTIONAL REGULATOR GLTR"/>
    <property type="match status" value="1"/>
</dbReference>
<evidence type="ECO:0000313" key="7">
    <source>
        <dbReference type="Proteomes" id="UP000295132"/>
    </source>
</evidence>
<dbReference type="InterPro" id="IPR005119">
    <property type="entry name" value="LysR_subst-bd"/>
</dbReference>
<dbReference type="Gene3D" id="1.10.10.10">
    <property type="entry name" value="Winged helix-like DNA-binding domain superfamily/Winged helix DNA-binding domain"/>
    <property type="match status" value="1"/>
</dbReference>
<sequence>MFKLAQLHYFVITVEAGSMTQAAKTLFISQPALSKQLSLLEKELNCQLFQRKTTGIELTKAGKFFYDKAVVILRGTESLAKSMEAFSSKNTIKIGALPSIGSYFLPSVISKIGSSFKVELTLKDTTQELIDLLDSDFIDFAYVQDTSNLKNNIKCKELFWEPYDAIVPGLQASESTITLDEFLQHNLILHKHPCDIRLYFEKYCRDQNLDFNVLIDLEANESIIPFVSKGIGSSILPRMVTSQVQENSTKIILLEGEKLQRRVDFLYKPMLKKIALKLIAYSLESSFI</sequence>
<dbReference type="InterPro" id="IPR036388">
    <property type="entry name" value="WH-like_DNA-bd_sf"/>
</dbReference>
<dbReference type="GO" id="GO:0000976">
    <property type="term" value="F:transcription cis-regulatory region binding"/>
    <property type="evidence" value="ECO:0007669"/>
    <property type="project" value="TreeGrafter"/>
</dbReference>
<dbReference type="PRINTS" id="PR00039">
    <property type="entry name" value="HTHLYSR"/>
</dbReference>
<dbReference type="EMBL" id="SMYO01000008">
    <property type="protein sequence ID" value="TDK59897.1"/>
    <property type="molecule type" value="Genomic_DNA"/>
</dbReference>
<dbReference type="InterPro" id="IPR000847">
    <property type="entry name" value="LysR_HTH_N"/>
</dbReference>
<keyword evidence="4" id="KW-0804">Transcription</keyword>
<evidence type="ECO:0000313" key="6">
    <source>
        <dbReference type="EMBL" id="TDK59897.1"/>
    </source>
</evidence>
<dbReference type="Gene3D" id="3.40.190.290">
    <property type="match status" value="1"/>
</dbReference>
<name>A0A4R5VNP0_9BACI</name>
<gene>
    <name evidence="6" type="ORF">E2K98_18445</name>
</gene>
<accession>A0A4R5VNP0</accession>
<dbReference type="FunFam" id="1.10.10.10:FF:000001">
    <property type="entry name" value="LysR family transcriptional regulator"/>
    <property type="match status" value="1"/>
</dbReference>
<dbReference type="Pfam" id="PF03466">
    <property type="entry name" value="LysR_substrate"/>
    <property type="match status" value="1"/>
</dbReference>
<comment type="similarity">
    <text evidence="1">Belongs to the LysR transcriptional regulatory family.</text>
</comment>
<dbReference type="PROSITE" id="PS50931">
    <property type="entry name" value="HTH_LYSR"/>
    <property type="match status" value="1"/>
</dbReference>
<dbReference type="InterPro" id="IPR036390">
    <property type="entry name" value="WH_DNA-bd_sf"/>
</dbReference>
<dbReference type="AlphaFoldDB" id="A0A4R5VNP0"/>
<dbReference type="CDD" id="cd05466">
    <property type="entry name" value="PBP2_LTTR_substrate"/>
    <property type="match status" value="1"/>
</dbReference>
<keyword evidence="2" id="KW-0805">Transcription regulation</keyword>
<dbReference type="GO" id="GO:0003700">
    <property type="term" value="F:DNA-binding transcription factor activity"/>
    <property type="evidence" value="ECO:0007669"/>
    <property type="project" value="InterPro"/>
</dbReference>